<feature type="domain" description="Asparagine synthetase" evidence="5">
    <location>
        <begin position="152"/>
        <end position="228"/>
    </location>
</feature>
<dbReference type="SUPFAM" id="SSF52402">
    <property type="entry name" value="Adenine nucleotide alpha hydrolases-like"/>
    <property type="match status" value="1"/>
</dbReference>
<keyword evidence="7" id="KW-1185">Reference proteome</keyword>
<evidence type="ECO:0000256" key="4">
    <source>
        <dbReference type="SAM" id="MobiDB-lite"/>
    </source>
</evidence>
<gene>
    <name evidence="6" type="ORF">FKG95_04885</name>
</gene>
<accession>A0A545TWN5</accession>
<evidence type="ECO:0000313" key="6">
    <source>
        <dbReference type="EMBL" id="TQV81591.1"/>
    </source>
</evidence>
<dbReference type="InterPro" id="IPR029055">
    <property type="entry name" value="Ntn_hydrolases_N"/>
</dbReference>
<comment type="catalytic activity">
    <reaction evidence="3">
        <text>L-aspartate + L-glutamine + ATP + H2O = L-asparagine + L-glutamate + AMP + diphosphate + H(+)</text>
        <dbReference type="Rhea" id="RHEA:12228"/>
        <dbReference type="ChEBI" id="CHEBI:15377"/>
        <dbReference type="ChEBI" id="CHEBI:15378"/>
        <dbReference type="ChEBI" id="CHEBI:29985"/>
        <dbReference type="ChEBI" id="CHEBI:29991"/>
        <dbReference type="ChEBI" id="CHEBI:30616"/>
        <dbReference type="ChEBI" id="CHEBI:33019"/>
        <dbReference type="ChEBI" id="CHEBI:58048"/>
        <dbReference type="ChEBI" id="CHEBI:58359"/>
        <dbReference type="ChEBI" id="CHEBI:456215"/>
        <dbReference type="EC" id="6.3.5.4"/>
    </reaction>
</comment>
<dbReference type="PANTHER" id="PTHR43284:SF1">
    <property type="entry name" value="ASPARAGINE SYNTHETASE"/>
    <property type="match status" value="1"/>
</dbReference>
<dbReference type="Gene3D" id="3.60.20.10">
    <property type="entry name" value="Glutamine Phosphoribosylpyrophosphate, subunit 1, domain 1"/>
    <property type="match status" value="1"/>
</dbReference>
<comment type="caution">
    <text evidence="6">The sequence shown here is derived from an EMBL/GenBank/DDBJ whole genome shotgun (WGS) entry which is preliminary data.</text>
</comment>
<evidence type="ECO:0000256" key="2">
    <source>
        <dbReference type="ARBA" id="ARBA00012737"/>
    </source>
</evidence>
<dbReference type="Pfam" id="PF00733">
    <property type="entry name" value="Asn_synthase"/>
    <property type="match status" value="1"/>
</dbReference>
<dbReference type="Proteomes" id="UP000315252">
    <property type="component" value="Unassembled WGS sequence"/>
</dbReference>
<dbReference type="GO" id="GO:0004066">
    <property type="term" value="F:asparagine synthase (glutamine-hydrolyzing) activity"/>
    <property type="evidence" value="ECO:0007669"/>
    <property type="project" value="UniProtKB-EC"/>
</dbReference>
<evidence type="ECO:0000313" key="7">
    <source>
        <dbReference type="Proteomes" id="UP000315252"/>
    </source>
</evidence>
<sequence length="489" mass="55651">MSSNFFHVRGSAGNHRTDGNPHFLRDHRVDRSDGIRDGIWSQWDWDGQRVTAANCRFGIVALYYFQSEQEFCISDSISTLLERGAPRELDDFGMAVFIRRLNFVGNDTPFKAIRCLPPNAQLTWENGKLTLEQEPFHAKPQHLKHDAILDGIHELFAQSISRRLPRTDRFTVPLSGGKDSRRILFELARQKHLPEFCVTALHPPPRANEDAKVAAMITERLGIEHRLIPTEWATWDLERYKNGKIDFLTPEHTWVVPMSKYLGTAVDTSYDGLNIDCNLFGEKRAQLFAEGKLTELAVDFLGDSEALLARTLSADTYRLLSRDKAIHRMTEELKLHVNEACPTSDFLFWSRMRRAVAPVPFGLLSEIETVQVPYLDKEYFEFVMSIPEPILVGSHVYKDAIARSYPELDDIPYADSSLSTAPNRKHNRSYLTRLGINLATSHRKSRMINVPSVLNSAAKAAISGSQERFSWLQPHLIVHLLQLEELAGS</sequence>
<dbReference type="GO" id="GO:0006529">
    <property type="term" value="P:asparagine biosynthetic process"/>
    <property type="evidence" value="ECO:0007669"/>
    <property type="project" value="InterPro"/>
</dbReference>
<evidence type="ECO:0000256" key="3">
    <source>
        <dbReference type="ARBA" id="ARBA00048741"/>
    </source>
</evidence>
<dbReference type="InterPro" id="IPR001962">
    <property type="entry name" value="Asn_synthase"/>
</dbReference>
<dbReference type="RefSeq" id="WP_142895222.1">
    <property type="nucleotide sequence ID" value="NZ_ML660053.1"/>
</dbReference>
<dbReference type="PANTHER" id="PTHR43284">
    <property type="entry name" value="ASPARAGINE SYNTHETASE (GLUTAMINE-HYDROLYZING)"/>
    <property type="match status" value="1"/>
</dbReference>
<dbReference type="AlphaFoldDB" id="A0A545TWN5"/>
<dbReference type="InterPro" id="IPR014729">
    <property type="entry name" value="Rossmann-like_a/b/a_fold"/>
</dbReference>
<dbReference type="EMBL" id="VHSH01000002">
    <property type="protein sequence ID" value="TQV81591.1"/>
    <property type="molecule type" value="Genomic_DNA"/>
</dbReference>
<dbReference type="EC" id="6.3.5.4" evidence="2"/>
<dbReference type="OrthoDB" id="4897717at2"/>
<evidence type="ECO:0000259" key="5">
    <source>
        <dbReference type="Pfam" id="PF00733"/>
    </source>
</evidence>
<proteinExistence type="predicted"/>
<reference evidence="6 7" key="1">
    <citation type="submission" date="2019-06" db="EMBL/GenBank/DDBJ databases">
        <title>Whole genome sequence for Rhodospirillaceae sp. R148.</title>
        <authorList>
            <person name="Wang G."/>
        </authorList>
    </citation>
    <scope>NUCLEOTIDE SEQUENCE [LARGE SCALE GENOMIC DNA]</scope>
    <source>
        <strain evidence="6 7">R148</strain>
    </source>
</reference>
<dbReference type="InterPro" id="IPR051786">
    <property type="entry name" value="ASN_synthetase/amidase"/>
</dbReference>
<evidence type="ECO:0000256" key="1">
    <source>
        <dbReference type="ARBA" id="ARBA00005187"/>
    </source>
</evidence>
<feature type="region of interest" description="Disordered" evidence="4">
    <location>
        <begin position="1"/>
        <end position="23"/>
    </location>
</feature>
<organism evidence="6 7">
    <name type="scientific">Denitrobaculum tricleocarpae</name>
    <dbReference type="NCBI Taxonomy" id="2591009"/>
    <lineage>
        <taxon>Bacteria</taxon>
        <taxon>Pseudomonadati</taxon>
        <taxon>Pseudomonadota</taxon>
        <taxon>Alphaproteobacteria</taxon>
        <taxon>Rhodospirillales</taxon>
        <taxon>Rhodospirillaceae</taxon>
        <taxon>Denitrobaculum</taxon>
    </lineage>
</organism>
<dbReference type="Gene3D" id="3.40.50.620">
    <property type="entry name" value="HUPs"/>
    <property type="match status" value="1"/>
</dbReference>
<comment type="pathway">
    <text evidence="1">Amino-acid biosynthesis; L-asparagine biosynthesis; L-asparagine from L-aspartate (L-Gln route): step 1/1.</text>
</comment>
<protein>
    <recommendedName>
        <fullName evidence="2">asparagine synthase (glutamine-hydrolyzing)</fullName>
        <ecNumber evidence="2">6.3.5.4</ecNumber>
    </recommendedName>
</protein>
<name>A0A545TWN5_9PROT</name>
<dbReference type="SUPFAM" id="SSF56235">
    <property type="entry name" value="N-terminal nucleophile aminohydrolases (Ntn hydrolases)"/>
    <property type="match status" value="1"/>
</dbReference>